<dbReference type="GO" id="GO:0047631">
    <property type="term" value="F:ADP-ribose diphosphatase activity"/>
    <property type="evidence" value="ECO:0007669"/>
    <property type="project" value="TreeGrafter"/>
</dbReference>
<feature type="domain" description="Nudix hydrolase" evidence="3">
    <location>
        <begin position="97"/>
        <end position="235"/>
    </location>
</feature>
<dbReference type="AlphaFoldDB" id="F1LE05"/>
<dbReference type="InterPro" id="IPR000086">
    <property type="entry name" value="NUDIX_hydrolase_dom"/>
</dbReference>
<dbReference type="PROSITE" id="PS51462">
    <property type="entry name" value="NUDIX"/>
    <property type="match status" value="1"/>
</dbReference>
<proteinExistence type="evidence at transcript level"/>
<dbReference type="PANTHER" id="PTHR11839:SF1">
    <property type="entry name" value="ADP-SUGAR PYROPHOSPHATASE"/>
    <property type="match status" value="1"/>
</dbReference>
<dbReference type="InterPro" id="IPR020084">
    <property type="entry name" value="NUDIX_hydrolase_CS"/>
</dbReference>
<evidence type="ECO:0000256" key="2">
    <source>
        <dbReference type="RuleBase" id="RU003476"/>
    </source>
</evidence>
<dbReference type="EMBL" id="JI179868">
    <property type="protein sequence ID" value="ADY48359.1"/>
    <property type="molecule type" value="mRNA"/>
</dbReference>
<evidence type="ECO:0000256" key="1">
    <source>
        <dbReference type="ARBA" id="ARBA00022801"/>
    </source>
</evidence>
<reference evidence="4" key="1">
    <citation type="journal article" date="2011" name="Genome Res.">
        <title>Deep small RNA sequencing from the nematode Ascaris reveals conservation, functional diversification, and novel developmental profiles.</title>
        <authorList>
            <person name="Wang J."/>
            <person name="Czech B."/>
            <person name="Crunk A."/>
            <person name="Wallace A."/>
            <person name="Mitreva M."/>
            <person name="Hannon G.J."/>
            <person name="Davis R.E."/>
        </authorList>
    </citation>
    <scope>NUCLEOTIDE SEQUENCE</scope>
</reference>
<dbReference type="PRINTS" id="PR00502">
    <property type="entry name" value="NUDIXFAMILY"/>
</dbReference>
<name>F1LE05_ASCSU</name>
<dbReference type="InterPro" id="IPR015797">
    <property type="entry name" value="NUDIX_hydrolase-like_dom_sf"/>
</dbReference>
<keyword evidence="1 2" id="KW-0378">Hydrolase</keyword>
<dbReference type="GO" id="GO:0019693">
    <property type="term" value="P:ribose phosphate metabolic process"/>
    <property type="evidence" value="ECO:0007669"/>
    <property type="project" value="TreeGrafter"/>
</dbReference>
<dbReference type="GO" id="GO:0005634">
    <property type="term" value="C:nucleus"/>
    <property type="evidence" value="ECO:0007669"/>
    <property type="project" value="TreeGrafter"/>
</dbReference>
<dbReference type="GO" id="GO:0006753">
    <property type="term" value="P:nucleoside phosphate metabolic process"/>
    <property type="evidence" value="ECO:0007669"/>
    <property type="project" value="TreeGrafter"/>
</dbReference>
<protein>
    <submittedName>
        <fullName evidence="4">Nudix hydrolase 2</fullName>
    </submittedName>
</protein>
<organism evidence="4">
    <name type="scientific">Ascaris suum</name>
    <name type="common">Pig roundworm</name>
    <name type="synonym">Ascaris lumbricoides</name>
    <dbReference type="NCBI Taxonomy" id="6253"/>
    <lineage>
        <taxon>Eukaryota</taxon>
        <taxon>Metazoa</taxon>
        <taxon>Ecdysozoa</taxon>
        <taxon>Nematoda</taxon>
        <taxon>Chromadorea</taxon>
        <taxon>Rhabditida</taxon>
        <taxon>Spirurina</taxon>
        <taxon>Ascaridomorpha</taxon>
        <taxon>Ascaridoidea</taxon>
        <taxon>Ascarididae</taxon>
        <taxon>Ascaris</taxon>
    </lineage>
</organism>
<dbReference type="SUPFAM" id="SSF55811">
    <property type="entry name" value="Nudix"/>
    <property type="match status" value="1"/>
</dbReference>
<comment type="similarity">
    <text evidence="2">Belongs to the Nudix hydrolase family.</text>
</comment>
<evidence type="ECO:0000259" key="3">
    <source>
        <dbReference type="PROSITE" id="PS51462"/>
    </source>
</evidence>
<dbReference type="PROSITE" id="PS00893">
    <property type="entry name" value="NUDIX_BOX"/>
    <property type="match status" value="1"/>
</dbReference>
<sequence length="244" mass="27907">MQIFHIYINCIYSLLNVILFSKYQNMSATWIDKDEDRTIAKWKCSLPADCPVEIVGKPKIVYRGQWTRTVEVHYRKRNSKKEEVSQSIHRKEISPGRPHGVEVIAILHKADKRYFVFVKEYRIPPAGYCFEFPAGLLEEGETVIDAARRELKEETGYTASKVICLSEERHPMAPQLTDNSISYAIAEINGDSLENQNPKMHLDEAEIIEVVEVECNKALAYVQSISTKVNVDGMVYAFLLGYNA</sequence>
<dbReference type="CDD" id="cd18888">
    <property type="entry name" value="NUDIX_ADPRase_Nudt5"/>
    <property type="match status" value="1"/>
</dbReference>
<dbReference type="Pfam" id="PF00293">
    <property type="entry name" value="NUDIX"/>
    <property type="match status" value="1"/>
</dbReference>
<dbReference type="InterPro" id="IPR020476">
    <property type="entry name" value="Nudix_hydrolase"/>
</dbReference>
<accession>F1LE05</accession>
<dbReference type="PANTHER" id="PTHR11839">
    <property type="entry name" value="UDP/ADP-SUGAR PYROPHOSPHATASE"/>
    <property type="match status" value="1"/>
</dbReference>
<evidence type="ECO:0000313" key="4">
    <source>
        <dbReference type="EMBL" id="ADY48359.1"/>
    </source>
</evidence>
<dbReference type="Gene3D" id="3.90.79.10">
    <property type="entry name" value="Nucleoside Triphosphate Pyrophosphohydrolase"/>
    <property type="match status" value="1"/>
</dbReference>